<evidence type="ECO:0000256" key="1">
    <source>
        <dbReference type="ARBA" id="ARBA00006814"/>
    </source>
</evidence>
<name>A0A953J5B8_9BACT</name>
<dbReference type="PANTHER" id="PTHR30302">
    <property type="entry name" value="HYDROGENASE 1 MATURATION PROTEASE"/>
    <property type="match status" value="1"/>
</dbReference>
<dbReference type="Gene3D" id="3.40.50.1450">
    <property type="entry name" value="HybD-like"/>
    <property type="match status" value="1"/>
</dbReference>
<organism evidence="5 6">
    <name type="scientific">Candidatus Nitrobium versatile</name>
    <dbReference type="NCBI Taxonomy" id="2884831"/>
    <lineage>
        <taxon>Bacteria</taxon>
        <taxon>Pseudomonadati</taxon>
        <taxon>Nitrospirota</taxon>
        <taxon>Nitrospiria</taxon>
        <taxon>Nitrospirales</taxon>
        <taxon>Nitrospiraceae</taxon>
        <taxon>Candidatus Nitrobium</taxon>
    </lineage>
</organism>
<dbReference type="Pfam" id="PF01750">
    <property type="entry name" value="HycI"/>
    <property type="match status" value="1"/>
</dbReference>
<dbReference type="EMBL" id="JAIOIV010000015">
    <property type="protein sequence ID" value="MBZ0154932.1"/>
    <property type="molecule type" value="Genomic_DNA"/>
</dbReference>
<dbReference type="GO" id="GO:0008047">
    <property type="term" value="F:enzyme activator activity"/>
    <property type="evidence" value="ECO:0007669"/>
    <property type="project" value="InterPro"/>
</dbReference>
<evidence type="ECO:0000313" key="6">
    <source>
        <dbReference type="Proteomes" id="UP000705867"/>
    </source>
</evidence>
<protein>
    <submittedName>
        <fullName evidence="5">Hydrogenase maturation protease</fullName>
    </submittedName>
</protein>
<accession>A0A953J5B8</accession>
<sequence>MERKKMQTAMYKTEKKSHKKRILVAGLGNSLLRDGGVGVHAVRALQELDYPGVMVAEVGTAVLDALHLIEWADNILIIDAMQAGGEPGMIHSIRGYAIGKPGMHASLHQLSFMSALELIPEKGQPVITVLGVEPESIECGSELSPPVEKAIPHLVRIVGEILACWQVKW</sequence>
<dbReference type="AlphaFoldDB" id="A0A953J5B8"/>
<dbReference type="PANTHER" id="PTHR30302:SF1">
    <property type="entry name" value="HYDROGENASE 2 MATURATION PROTEASE"/>
    <property type="match status" value="1"/>
</dbReference>
<reference evidence="5" key="1">
    <citation type="journal article" date="2021" name="bioRxiv">
        <title>Unraveling nitrogen, sulfur and carbon metabolic pathways and microbial community transcriptional responses to substrate deprivation and toxicity stresses in a bioreactor mimicking anoxic brackish coastal sediment conditions.</title>
        <authorList>
            <person name="Martins P.D."/>
            <person name="Echeveste M.J."/>
            <person name="Arshad A."/>
            <person name="Kurth J."/>
            <person name="Ouboter H."/>
            <person name="Jetten M.S.M."/>
            <person name="Welte C.U."/>
        </authorList>
    </citation>
    <scope>NUCLEOTIDE SEQUENCE</scope>
    <source>
        <strain evidence="5">MAG_39</strain>
    </source>
</reference>
<proteinExistence type="inferred from homology"/>
<reference evidence="5" key="2">
    <citation type="submission" date="2021-08" db="EMBL/GenBank/DDBJ databases">
        <authorList>
            <person name="Dalcin Martins P."/>
        </authorList>
    </citation>
    <scope>NUCLEOTIDE SEQUENCE</scope>
    <source>
        <strain evidence="5">MAG_39</strain>
    </source>
</reference>
<dbReference type="Proteomes" id="UP000705867">
    <property type="component" value="Unassembled WGS sequence"/>
</dbReference>
<evidence type="ECO:0000256" key="4">
    <source>
        <dbReference type="ARBA" id="ARBA00022801"/>
    </source>
</evidence>
<dbReference type="GO" id="GO:0004190">
    <property type="term" value="F:aspartic-type endopeptidase activity"/>
    <property type="evidence" value="ECO:0007669"/>
    <property type="project" value="UniProtKB-KW"/>
</dbReference>
<dbReference type="SUPFAM" id="SSF53163">
    <property type="entry name" value="HybD-like"/>
    <property type="match status" value="1"/>
</dbReference>
<keyword evidence="4" id="KW-0378">Hydrolase</keyword>
<dbReference type="GO" id="GO:0016485">
    <property type="term" value="P:protein processing"/>
    <property type="evidence" value="ECO:0007669"/>
    <property type="project" value="TreeGrafter"/>
</dbReference>
<keyword evidence="2 5" id="KW-0645">Protease</keyword>
<dbReference type="InterPro" id="IPR023430">
    <property type="entry name" value="Pept_HybD-like_dom_sf"/>
</dbReference>
<dbReference type="CDD" id="cd00518">
    <property type="entry name" value="H2MP"/>
    <property type="match status" value="1"/>
</dbReference>
<evidence type="ECO:0000256" key="2">
    <source>
        <dbReference type="ARBA" id="ARBA00022670"/>
    </source>
</evidence>
<evidence type="ECO:0000313" key="5">
    <source>
        <dbReference type="EMBL" id="MBZ0154932.1"/>
    </source>
</evidence>
<evidence type="ECO:0000256" key="3">
    <source>
        <dbReference type="ARBA" id="ARBA00022750"/>
    </source>
</evidence>
<dbReference type="NCBIfam" id="TIGR00072">
    <property type="entry name" value="hydrog_prot"/>
    <property type="match status" value="1"/>
</dbReference>
<keyword evidence="3" id="KW-0064">Aspartyl protease</keyword>
<gene>
    <name evidence="5" type="ORF">K8I29_01795</name>
</gene>
<dbReference type="PRINTS" id="PR00446">
    <property type="entry name" value="HYDRGNUPTAKE"/>
</dbReference>
<comment type="caution">
    <text evidence="5">The sequence shown here is derived from an EMBL/GenBank/DDBJ whole genome shotgun (WGS) entry which is preliminary data.</text>
</comment>
<dbReference type="InterPro" id="IPR000671">
    <property type="entry name" value="Peptidase_A31"/>
</dbReference>
<comment type="similarity">
    <text evidence="1">Belongs to the peptidase A31 family.</text>
</comment>